<feature type="transmembrane region" description="Helical" evidence="1">
    <location>
        <begin position="240"/>
        <end position="259"/>
    </location>
</feature>
<evidence type="ECO:0008006" key="4">
    <source>
        <dbReference type="Google" id="ProtNLM"/>
    </source>
</evidence>
<evidence type="ECO:0000256" key="1">
    <source>
        <dbReference type="SAM" id="Phobius"/>
    </source>
</evidence>
<feature type="transmembrane region" description="Helical" evidence="1">
    <location>
        <begin position="161"/>
        <end position="182"/>
    </location>
</feature>
<evidence type="ECO:0000313" key="3">
    <source>
        <dbReference type="Proteomes" id="UP000003730"/>
    </source>
</evidence>
<dbReference type="PATRIC" id="fig|1046627.3.peg.2027"/>
<feature type="transmembrane region" description="Helical" evidence="1">
    <location>
        <begin position="46"/>
        <end position="64"/>
    </location>
</feature>
<dbReference type="Pfam" id="PF19992">
    <property type="entry name" value="DUF6427"/>
    <property type="match status" value="1"/>
</dbReference>
<proteinExistence type="predicted"/>
<keyword evidence="1" id="KW-0472">Membrane</keyword>
<feature type="transmembrane region" description="Helical" evidence="1">
    <location>
        <begin position="265"/>
        <end position="282"/>
    </location>
</feature>
<accession>G2EET6</accession>
<comment type="caution">
    <text evidence="2">The sequence shown here is derived from an EMBL/GenBank/DDBJ whole genome shotgun (WGS) entry which is preliminary data.</text>
</comment>
<feature type="transmembrane region" description="Helical" evidence="1">
    <location>
        <begin position="209"/>
        <end position="228"/>
    </location>
</feature>
<name>G2EET6_9FLAO</name>
<dbReference type="EMBL" id="AFXZ01000036">
    <property type="protein sequence ID" value="EGV43050.1"/>
    <property type="molecule type" value="Genomic_DNA"/>
</dbReference>
<dbReference type="Proteomes" id="UP000003730">
    <property type="component" value="Unassembled WGS sequence"/>
</dbReference>
<dbReference type="STRING" id="1046627.BZARG_1651"/>
<feature type="transmembrane region" description="Helical" evidence="1">
    <location>
        <begin position="76"/>
        <end position="106"/>
    </location>
</feature>
<protein>
    <recommendedName>
        <fullName evidence="4">Beta-carotene 15,15'-monooxygenase</fullName>
    </recommendedName>
</protein>
<organism evidence="2 3">
    <name type="scientific">Bizionia argentinensis JUB59</name>
    <dbReference type="NCBI Taxonomy" id="1046627"/>
    <lineage>
        <taxon>Bacteria</taxon>
        <taxon>Pseudomonadati</taxon>
        <taxon>Bacteroidota</taxon>
        <taxon>Flavobacteriia</taxon>
        <taxon>Flavobacteriales</taxon>
        <taxon>Flavobacteriaceae</taxon>
        <taxon>Bizionia</taxon>
    </lineage>
</organism>
<feature type="transmembrane region" description="Helical" evidence="1">
    <location>
        <begin position="126"/>
        <end position="152"/>
    </location>
</feature>
<dbReference type="InterPro" id="IPR045625">
    <property type="entry name" value="DUF6427"/>
</dbReference>
<dbReference type="OrthoDB" id="1439867at2"/>
<dbReference type="eggNOG" id="ENOG502Z97G">
    <property type="taxonomic scope" value="Bacteria"/>
</dbReference>
<dbReference type="RefSeq" id="WP_008638054.1">
    <property type="nucleotide sequence ID" value="NZ_AFXZ01000036.1"/>
</dbReference>
<dbReference type="AlphaFoldDB" id="G2EET6"/>
<feature type="transmembrane region" description="Helical" evidence="1">
    <location>
        <begin position="289"/>
        <end position="307"/>
    </location>
</feature>
<evidence type="ECO:0000313" key="2">
    <source>
        <dbReference type="EMBL" id="EGV43050.1"/>
    </source>
</evidence>
<sequence length="308" mass="35573">MISKFFKKATPMHFVAITLLLFVGFILAKSVSNYPEINVVFVLKQMVLFGVCVLSLFIFDFFTSKNRLTKKNSYNLLFYGLFMVLMYQTFLDTKLVFANLFILLALRRIVSLRSQKDQKKKILDATIWISLATLLYFWSILFFTVLFAALLLNAISDVKNWLIPFLGVILVAILTSSVLIIFKIDISDYLDSFETGRSFDFSALNVRQIIIAATIYFSYFIWALFYYLQNLKNKSKSYRPSYVVILFTAFIAIIIIIIAPEKTGAEFIFLVAPLALIVTNYIELISEKWFREILIWILILITVGSLIL</sequence>
<gene>
    <name evidence="2" type="ORF">BZARG_1651</name>
</gene>
<reference evidence="2 3" key="1">
    <citation type="journal article" date="2008" name="Int. J. Syst. Evol. Microbiol.">
        <title>Bizionia argentinensis sp. nov., isolated from surface marine water in Antarctica.</title>
        <authorList>
            <person name="Bercovich A."/>
            <person name="Vazquez S.C."/>
            <person name="Yankilevich P."/>
            <person name="Coria S.H."/>
            <person name="Foti M."/>
            <person name="Hernandez E."/>
            <person name="Vidal A."/>
            <person name="Ruberto L."/>
            <person name="Melo C."/>
            <person name="Marenssi S."/>
            <person name="Criscuolo M."/>
            <person name="Memoli M."/>
            <person name="Arguelles M."/>
            <person name="Mac Cormack W.P."/>
        </authorList>
    </citation>
    <scope>NUCLEOTIDE SEQUENCE [LARGE SCALE GENOMIC DNA]</scope>
    <source>
        <strain evidence="2 3">JUB59</strain>
    </source>
</reference>
<keyword evidence="1" id="KW-1133">Transmembrane helix</keyword>
<keyword evidence="3" id="KW-1185">Reference proteome</keyword>
<keyword evidence="1" id="KW-0812">Transmembrane</keyword>